<gene>
    <name evidence="4" type="ORF">EQM06_06745</name>
</gene>
<keyword evidence="5" id="KW-1185">Reference proteome</keyword>
<dbReference type="CDD" id="cd03443">
    <property type="entry name" value="PaaI_thioesterase"/>
    <property type="match status" value="1"/>
</dbReference>
<dbReference type="NCBIfam" id="TIGR00369">
    <property type="entry name" value="unchar_dom_1"/>
    <property type="match status" value="1"/>
</dbReference>
<comment type="similarity">
    <text evidence="1">Belongs to the thioesterase PaaI family.</text>
</comment>
<dbReference type="AlphaFoldDB" id="A0A410PVL6"/>
<dbReference type="PANTHER" id="PTHR21660">
    <property type="entry name" value="THIOESTERASE SUPERFAMILY MEMBER-RELATED"/>
    <property type="match status" value="1"/>
</dbReference>
<accession>A0A410PVL6</accession>
<feature type="domain" description="Thioesterase" evidence="3">
    <location>
        <begin position="64"/>
        <end position="138"/>
    </location>
</feature>
<dbReference type="SUPFAM" id="SSF54637">
    <property type="entry name" value="Thioesterase/thiol ester dehydrase-isomerase"/>
    <property type="match status" value="1"/>
</dbReference>
<sequence length="154" mass="17217">MSIEKIFKEQKLEQDIKKVIEKTKEQPGRMNDLMNVKLVGCNETERTASFEFPISEWQMNPQDMLHGGITATMMDLALGLFANCICLKLGGFFSPTVNMSINYLQPVYLNDKVTITAQLVSTGRSLLTLSGEAKITERNCMAATASATYKVIRK</sequence>
<dbReference type="Gene3D" id="3.10.129.10">
    <property type="entry name" value="Hotdog Thioesterase"/>
    <property type="match status" value="1"/>
</dbReference>
<dbReference type="InterPro" id="IPR029069">
    <property type="entry name" value="HotDog_dom_sf"/>
</dbReference>
<dbReference type="KEGG" id="amij:EQM06_06745"/>
<dbReference type="Pfam" id="PF03061">
    <property type="entry name" value="4HBT"/>
    <property type="match status" value="1"/>
</dbReference>
<dbReference type="InterPro" id="IPR039298">
    <property type="entry name" value="ACOT13"/>
</dbReference>
<name>A0A410PVL6_9FIRM</name>
<dbReference type="EMBL" id="CP035281">
    <property type="protein sequence ID" value="QAT42958.1"/>
    <property type="molecule type" value="Genomic_DNA"/>
</dbReference>
<dbReference type="Proteomes" id="UP000287601">
    <property type="component" value="Chromosome"/>
</dbReference>
<evidence type="ECO:0000259" key="3">
    <source>
        <dbReference type="Pfam" id="PF03061"/>
    </source>
</evidence>
<dbReference type="RefSeq" id="WP_128745607.1">
    <property type="nucleotide sequence ID" value="NZ_CP035281.1"/>
</dbReference>
<evidence type="ECO:0000256" key="2">
    <source>
        <dbReference type="ARBA" id="ARBA00022801"/>
    </source>
</evidence>
<proteinExistence type="inferred from homology"/>
<dbReference type="InterPro" id="IPR003736">
    <property type="entry name" value="PAAI_dom"/>
</dbReference>
<keyword evidence="2" id="KW-0378">Hydrolase</keyword>
<dbReference type="OrthoDB" id="328435at2"/>
<organism evidence="4 5">
    <name type="scientific">Aminipila luticellarii</name>
    <dbReference type="NCBI Taxonomy" id="2507160"/>
    <lineage>
        <taxon>Bacteria</taxon>
        <taxon>Bacillati</taxon>
        <taxon>Bacillota</taxon>
        <taxon>Clostridia</taxon>
        <taxon>Peptostreptococcales</taxon>
        <taxon>Anaerovoracaceae</taxon>
        <taxon>Aminipila</taxon>
    </lineage>
</organism>
<dbReference type="InterPro" id="IPR006683">
    <property type="entry name" value="Thioestr_dom"/>
</dbReference>
<dbReference type="GO" id="GO:0047617">
    <property type="term" value="F:fatty acyl-CoA hydrolase activity"/>
    <property type="evidence" value="ECO:0007669"/>
    <property type="project" value="InterPro"/>
</dbReference>
<dbReference type="PANTHER" id="PTHR21660:SF1">
    <property type="entry name" value="ACYL-COENZYME A THIOESTERASE 13"/>
    <property type="match status" value="1"/>
</dbReference>
<evidence type="ECO:0000313" key="5">
    <source>
        <dbReference type="Proteomes" id="UP000287601"/>
    </source>
</evidence>
<evidence type="ECO:0000313" key="4">
    <source>
        <dbReference type="EMBL" id="QAT42958.1"/>
    </source>
</evidence>
<reference evidence="4 5" key="1">
    <citation type="submission" date="2019-01" db="EMBL/GenBank/DDBJ databases">
        <title>Draft genomes of a novel of Aminipila strains.</title>
        <authorList>
            <person name="Ma S."/>
        </authorList>
    </citation>
    <scope>NUCLEOTIDE SEQUENCE [LARGE SCALE GENOMIC DNA]</scope>
    <source>
        <strain evidence="5">JN-39</strain>
    </source>
</reference>
<evidence type="ECO:0000256" key="1">
    <source>
        <dbReference type="ARBA" id="ARBA00008324"/>
    </source>
</evidence>
<protein>
    <submittedName>
        <fullName evidence="4">PaaI family thioesterase</fullName>
    </submittedName>
</protein>